<accession>A0AAW0RGP1</accession>
<dbReference type="Proteomes" id="UP001397290">
    <property type="component" value="Unassembled WGS sequence"/>
</dbReference>
<evidence type="ECO:0000313" key="1">
    <source>
        <dbReference type="EMBL" id="KAK8141106.1"/>
    </source>
</evidence>
<keyword evidence="2" id="KW-1185">Reference proteome</keyword>
<name>A0AAW0RGP1_9HYPO</name>
<organism evidence="1 2">
    <name type="scientific">Beauveria asiatica</name>
    <dbReference type="NCBI Taxonomy" id="1069075"/>
    <lineage>
        <taxon>Eukaryota</taxon>
        <taxon>Fungi</taxon>
        <taxon>Dikarya</taxon>
        <taxon>Ascomycota</taxon>
        <taxon>Pezizomycotina</taxon>
        <taxon>Sordariomycetes</taxon>
        <taxon>Hypocreomycetidae</taxon>
        <taxon>Hypocreales</taxon>
        <taxon>Cordycipitaceae</taxon>
        <taxon>Beauveria</taxon>
    </lineage>
</organism>
<proteinExistence type="predicted"/>
<comment type="caution">
    <text evidence="1">The sequence shown here is derived from an EMBL/GenBank/DDBJ whole genome shotgun (WGS) entry which is preliminary data.</text>
</comment>
<dbReference type="AlphaFoldDB" id="A0AAW0RGP1"/>
<gene>
    <name evidence="1" type="ORF">G3M48_000781</name>
</gene>
<protein>
    <submittedName>
        <fullName evidence="1">Uncharacterized protein</fullName>
    </submittedName>
</protein>
<reference evidence="1 2" key="1">
    <citation type="submission" date="2020-02" db="EMBL/GenBank/DDBJ databases">
        <title>Comparative genomics of the hypocrealean fungal genus Beauvera.</title>
        <authorList>
            <person name="Showalter D.N."/>
            <person name="Bushley K.E."/>
            <person name="Rehner S.A."/>
        </authorList>
    </citation>
    <scope>NUCLEOTIDE SEQUENCE [LARGE SCALE GENOMIC DNA]</scope>
    <source>
        <strain evidence="1 2">ARSEF4384</strain>
    </source>
</reference>
<evidence type="ECO:0000313" key="2">
    <source>
        <dbReference type="Proteomes" id="UP001397290"/>
    </source>
</evidence>
<dbReference type="EMBL" id="JAAHCF010001197">
    <property type="protein sequence ID" value="KAK8141106.1"/>
    <property type="molecule type" value="Genomic_DNA"/>
</dbReference>
<sequence length="126" mass="13742">MAEQSDVTVAVPTHVDLIQRSLSFSAGTFSFPLALVLANSHSIALLVMLDWEHCSPSKAFGRIVTFCRLECQEHGMSPTDMGRAELHRDLAANALPQSMFITNMTSNGDDPTVRHPTCAGLLEPLF</sequence>